<gene>
    <name evidence="2" type="ORF">QCA50_016772</name>
</gene>
<dbReference type="Proteomes" id="UP001385951">
    <property type="component" value="Unassembled WGS sequence"/>
</dbReference>
<reference evidence="2 3" key="1">
    <citation type="submission" date="2022-09" db="EMBL/GenBank/DDBJ databases">
        <authorList>
            <person name="Palmer J.M."/>
        </authorList>
    </citation>
    <scope>NUCLEOTIDE SEQUENCE [LARGE SCALE GENOMIC DNA]</scope>
    <source>
        <strain evidence="2 3">DSM 7382</strain>
    </source>
</reference>
<comment type="caution">
    <text evidence="2">The sequence shown here is derived from an EMBL/GenBank/DDBJ whole genome shotgun (WGS) entry which is preliminary data.</text>
</comment>
<evidence type="ECO:0000256" key="1">
    <source>
        <dbReference type="SAM" id="MobiDB-lite"/>
    </source>
</evidence>
<accession>A0AAW0FGX3</accession>
<evidence type="ECO:0000313" key="3">
    <source>
        <dbReference type="Proteomes" id="UP001385951"/>
    </source>
</evidence>
<organism evidence="2 3">
    <name type="scientific">Cerrena zonata</name>
    <dbReference type="NCBI Taxonomy" id="2478898"/>
    <lineage>
        <taxon>Eukaryota</taxon>
        <taxon>Fungi</taxon>
        <taxon>Dikarya</taxon>
        <taxon>Basidiomycota</taxon>
        <taxon>Agaricomycotina</taxon>
        <taxon>Agaricomycetes</taxon>
        <taxon>Polyporales</taxon>
        <taxon>Cerrenaceae</taxon>
        <taxon>Cerrena</taxon>
    </lineage>
</organism>
<protein>
    <submittedName>
        <fullName evidence="2">Uncharacterized protein</fullName>
    </submittedName>
</protein>
<dbReference type="EMBL" id="JASBNA010000051">
    <property type="protein sequence ID" value="KAK7680263.1"/>
    <property type="molecule type" value="Genomic_DNA"/>
</dbReference>
<feature type="compositionally biased region" description="Polar residues" evidence="1">
    <location>
        <begin position="80"/>
        <end position="90"/>
    </location>
</feature>
<keyword evidence="3" id="KW-1185">Reference proteome</keyword>
<name>A0AAW0FGX3_9APHY</name>
<feature type="region of interest" description="Disordered" evidence="1">
    <location>
        <begin position="42"/>
        <end position="90"/>
    </location>
</feature>
<feature type="compositionally biased region" description="Polar residues" evidence="1">
    <location>
        <begin position="63"/>
        <end position="72"/>
    </location>
</feature>
<proteinExistence type="predicted"/>
<evidence type="ECO:0000313" key="2">
    <source>
        <dbReference type="EMBL" id="KAK7680263.1"/>
    </source>
</evidence>
<dbReference type="AlphaFoldDB" id="A0AAW0FGX3"/>
<sequence>MIPNIKPTHELIPVGCLYVRFVHLHHNIDLQETKSISFCPTGLKAHQPNTTTPKPSRRLQPLENHQTDTVSFPSLRISADQLSTSTGQRK</sequence>